<dbReference type="AlphaFoldDB" id="A0A222G3M7"/>
<sequence length="257" mass="29196">MLTKYILVLLVILLTTQANIANSAENKTLTMCVTHFPPYQIILPGQTPIGENIAATTYFFNKLGFTIHFTQNNSFWRCLGMLKAGKVDIMSGLLDAPARRKFSHLFVYGSLDKKSFYVKKNGPNINEFSDLKGLKVAVLKGVKQFKQFDNAPNGYFEKVYVNDMSAAFRVLAAGKVDVVISTDFNDLENYKKNMTQEFKEFTVNLDGTSLLFIALSKTSKVAHLAPKFTDLSEKMYKNNEFYKVISDFKIKHPTYYH</sequence>
<comment type="similarity">
    <text evidence="1">Belongs to the bacterial solute-binding protein 3 family.</text>
</comment>
<feature type="chain" id="PRO_5013143935" description="Solute-binding protein family 3/N-terminal domain-containing protein" evidence="3">
    <location>
        <begin position="21"/>
        <end position="257"/>
    </location>
</feature>
<dbReference type="SUPFAM" id="SSF53850">
    <property type="entry name" value="Periplasmic binding protein-like II"/>
    <property type="match status" value="1"/>
</dbReference>
<feature type="signal peptide" evidence="3">
    <location>
        <begin position="1"/>
        <end position="20"/>
    </location>
</feature>
<dbReference type="Pfam" id="PF00497">
    <property type="entry name" value="SBP_bac_3"/>
    <property type="match status" value="1"/>
</dbReference>
<evidence type="ECO:0000259" key="4">
    <source>
        <dbReference type="SMART" id="SM00062"/>
    </source>
</evidence>
<dbReference type="Proteomes" id="UP000202259">
    <property type="component" value="Chromosome"/>
</dbReference>
<feature type="domain" description="Solute-binding protein family 3/N-terminal" evidence="4">
    <location>
        <begin position="28"/>
        <end position="239"/>
    </location>
</feature>
<protein>
    <recommendedName>
        <fullName evidence="4">Solute-binding protein family 3/N-terminal domain-containing protein</fullName>
    </recommendedName>
</protein>
<accession>A0A222G3M7</accession>
<dbReference type="PANTHER" id="PTHR35936:SF25">
    <property type="entry name" value="ABC TRANSPORTER SUBSTRATE-BINDING PROTEIN"/>
    <property type="match status" value="1"/>
</dbReference>
<keyword evidence="2 3" id="KW-0732">Signal</keyword>
<dbReference type="SMART" id="SM00062">
    <property type="entry name" value="PBPb"/>
    <property type="match status" value="1"/>
</dbReference>
<evidence type="ECO:0000313" key="6">
    <source>
        <dbReference type="Proteomes" id="UP000202259"/>
    </source>
</evidence>
<keyword evidence="6" id="KW-1185">Reference proteome</keyword>
<dbReference type="PANTHER" id="PTHR35936">
    <property type="entry name" value="MEMBRANE-BOUND LYTIC MUREIN TRANSGLYCOSYLASE F"/>
    <property type="match status" value="1"/>
</dbReference>
<reference evidence="5 6" key="1">
    <citation type="submission" date="2017-08" db="EMBL/GenBank/DDBJ databases">
        <title>Complete genome of Colwellia sp. NB097-1, a psychrophile bacterium ioslated from Bering Sea.</title>
        <authorList>
            <person name="Chen X."/>
        </authorList>
    </citation>
    <scope>NUCLEOTIDE SEQUENCE [LARGE SCALE GENOMIC DNA]</scope>
    <source>
        <strain evidence="5 6">NB097-1</strain>
    </source>
</reference>
<evidence type="ECO:0000313" key="5">
    <source>
        <dbReference type="EMBL" id="ASP46525.1"/>
    </source>
</evidence>
<dbReference type="InterPro" id="IPR001638">
    <property type="entry name" value="Solute-binding_3/MltF_N"/>
</dbReference>
<evidence type="ECO:0000256" key="1">
    <source>
        <dbReference type="ARBA" id="ARBA00010333"/>
    </source>
</evidence>
<evidence type="ECO:0000256" key="3">
    <source>
        <dbReference type="SAM" id="SignalP"/>
    </source>
</evidence>
<organism evidence="5 6">
    <name type="scientific">Cognaticolwellia beringensis</name>
    <dbReference type="NCBI Taxonomy" id="1967665"/>
    <lineage>
        <taxon>Bacteria</taxon>
        <taxon>Pseudomonadati</taxon>
        <taxon>Pseudomonadota</taxon>
        <taxon>Gammaproteobacteria</taxon>
        <taxon>Alteromonadales</taxon>
        <taxon>Colwelliaceae</taxon>
        <taxon>Cognaticolwellia</taxon>
    </lineage>
</organism>
<name>A0A222G3M7_9GAMM</name>
<dbReference type="EMBL" id="CP020465">
    <property type="protein sequence ID" value="ASP46525.1"/>
    <property type="molecule type" value="Genomic_DNA"/>
</dbReference>
<evidence type="ECO:0000256" key="2">
    <source>
        <dbReference type="ARBA" id="ARBA00022729"/>
    </source>
</evidence>
<proteinExistence type="inferred from homology"/>
<dbReference type="KEGG" id="cber:B5D82_01280"/>
<dbReference type="Gene3D" id="3.40.190.10">
    <property type="entry name" value="Periplasmic binding protein-like II"/>
    <property type="match status" value="2"/>
</dbReference>
<gene>
    <name evidence="5" type="ORF">B5D82_01280</name>
</gene>